<keyword evidence="2" id="KW-1185">Reference proteome</keyword>
<dbReference type="Pfam" id="PF07070">
    <property type="entry name" value="Spo0M"/>
    <property type="match status" value="1"/>
</dbReference>
<dbReference type="PANTHER" id="PTHR40053:SF1">
    <property type="entry name" value="SPORULATION-CONTROL PROTEIN SPO0M"/>
    <property type="match status" value="1"/>
</dbReference>
<name>A0A1I3MYI1_9BACL</name>
<dbReference type="AlphaFoldDB" id="A0A1I3MYI1"/>
<protein>
    <submittedName>
        <fullName evidence="1">Sporulation-control protein</fullName>
    </submittedName>
</protein>
<evidence type="ECO:0000313" key="2">
    <source>
        <dbReference type="Proteomes" id="UP000199545"/>
    </source>
</evidence>
<evidence type="ECO:0000313" key="1">
    <source>
        <dbReference type="EMBL" id="SFJ01726.1"/>
    </source>
</evidence>
<accession>A0A1I3MYI1</accession>
<dbReference type="Proteomes" id="UP000199545">
    <property type="component" value="Unassembled WGS sequence"/>
</dbReference>
<organism evidence="1 2">
    <name type="scientific">Thermoflavimicrobium dichotomicum</name>
    <dbReference type="NCBI Taxonomy" id="46223"/>
    <lineage>
        <taxon>Bacteria</taxon>
        <taxon>Bacillati</taxon>
        <taxon>Bacillota</taxon>
        <taxon>Bacilli</taxon>
        <taxon>Bacillales</taxon>
        <taxon>Thermoactinomycetaceae</taxon>
        <taxon>Thermoflavimicrobium</taxon>
    </lineage>
</organism>
<reference evidence="1 2" key="1">
    <citation type="submission" date="2016-10" db="EMBL/GenBank/DDBJ databases">
        <authorList>
            <person name="de Groot N.N."/>
        </authorList>
    </citation>
    <scope>NUCLEOTIDE SEQUENCE [LARGE SCALE GENOMIC DNA]</scope>
    <source>
        <strain evidence="1 2">DSM 44778</strain>
    </source>
</reference>
<gene>
    <name evidence="1" type="ORF">SAMN05421852_103245</name>
</gene>
<proteinExistence type="predicted"/>
<dbReference type="STRING" id="46223.SAMN05421852_103245"/>
<sequence>MFETLLASLGVGSAKIDLILDKPYVTAGEKVTGKIIVKGGSTEQTIEGLSVNFKMESHQAANLNKITEKIAAISISEEPFTVQPDEIKTFPFHFTCPNHIPFSSISTKYFFDSDLEILRGIDSHDRDYIKVLPTGMTKLFLDGLDLLGFKPKWEALTPEQGRWGQIIHFQPTTHFAGKFNQVAFYLQPGTSDQELEFYYDFIMKVTEDHGALFELFHLNEKEGKYTFTADEISSPEQAKIKIEALIKSSLLHT</sequence>
<dbReference type="RefSeq" id="WP_175482312.1">
    <property type="nucleotide sequence ID" value="NZ_FORR01000003.1"/>
</dbReference>
<dbReference type="PANTHER" id="PTHR40053">
    <property type="entry name" value="SPORULATION-CONTROL PROTEIN SPO0M"/>
    <property type="match status" value="1"/>
</dbReference>
<dbReference type="EMBL" id="FORR01000003">
    <property type="protein sequence ID" value="SFJ01726.1"/>
    <property type="molecule type" value="Genomic_DNA"/>
</dbReference>
<dbReference type="InterPro" id="IPR009776">
    <property type="entry name" value="Spore_0_M"/>
</dbReference>